<dbReference type="Pfam" id="PF03006">
    <property type="entry name" value="HlyIII"/>
    <property type="match status" value="1"/>
</dbReference>
<feature type="transmembrane region" description="Helical" evidence="8">
    <location>
        <begin position="150"/>
        <end position="169"/>
    </location>
</feature>
<dbReference type="EMBL" id="AMGY01000001">
    <property type="protein sequence ID" value="EXJ91690.1"/>
    <property type="molecule type" value="Genomic_DNA"/>
</dbReference>
<dbReference type="InterPro" id="IPR004254">
    <property type="entry name" value="AdipoR/HlyIII-related"/>
</dbReference>
<dbReference type="eggNOG" id="KOG0748">
    <property type="taxonomic scope" value="Eukaryota"/>
</dbReference>
<keyword evidence="10" id="KW-1185">Reference proteome</keyword>
<keyword evidence="5 8" id="KW-0472">Membrane</keyword>
<feature type="binding site" evidence="6">
    <location>
        <position position="281"/>
    </location>
    <ligand>
        <name>Zn(2+)</name>
        <dbReference type="ChEBI" id="CHEBI:29105"/>
    </ligand>
</feature>
<feature type="binding site" evidence="6">
    <location>
        <position position="277"/>
    </location>
    <ligand>
        <name>Zn(2+)</name>
        <dbReference type="ChEBI" id="CHEBI:29105"/>
    </ligand>
</feature>
<feature type="transmembrane region" description="Helical" evidence="8">
    <location>
        <begin position="110"/>
        <end position="130"/>
    </location>
</feature>
<accession>W9YPU2</accession>
<evidence type="ECO:0000256" key="3">
    <source>
        <dbReference type="ARBA" id="ARBA00022692"/>
    </source>
</evidence>
<feature type="transmembrane region" description="Helical" evidence="8">
    <location>
        <begin position="279"/>
        <end position="296"/>
    </location>
</feature>
<comment type="subcellular location">
    <subcellularLocation>
        <location evidence="1">Membrane</location>
        <topology evidence="1">Multi-pass membrane protein</topology>
    </subcellularLocation>
</comment>
<comment type="caution">
    <text evidence="9">The sequence shown here is derived from an EMBL/GenBank/DDBJ whole genome shotgun (WGS) entry which is preliminary data.</text>
</comment>
<proteinExistence type="inferred from homology"/>
<dbReference type="PANTHER" id="PTHR20855">
    <property type="entry name" value="ADIPOR/PROGESTIN RECEPTOR-RELATED"/>
    <property type="match status" value="1"/>
</dbReference>
<dbReference type="OrthoDB" id="529367at2759"/>
<dbReference type="STRING" id="1182542.W9YPU2"/>
<evidence type="ECO:0000256" key="2">
    <source>
        <dbReference type="ARBA" id="ARBA00007018"/>
    </source>
</evidence>
<feature type="transmembrane region" description="Helical" evidence="8">
    <location>
        <begin position="176"/>
        <end position="196"/>
    </location>
</feature>
<dbReference type="AlphaFoldDB" id="W9YPU2"/>
<evidence type="ECO:0000256" key="8">
    <source>
        <dbReference type="SAM" id="Phobius"/>
    </source>
</evidence>
<feature type="binding site" evidence="6">
    <location>
        <position position="131"/>
    </location>
    <ligand>
        <name>Zn(2+)</name>
        <dbReference type="ChEBI" id="CHEBI:29105"/>
    </ligand>
</feature>
<name>W9YPU2_9EURO</name>
<feature type="transmembrane region" description="Helical" evidence="8">
    <location>
        <begin position="77"/>
        <end position="98"/>
    </location>
</feature>
<evidence type="ECO:0000256" key="1">
    <source>
        <dbReference type="ARBA" id="ARBA00004141"/>
    </source>
</evidence>
<evidence type="ECO:0000313" key="9">
    <source>
        <dbReference type="EMBL" id="EXJ91690.1"/>
    </source>
</evidence>
<dbReference type="GeneID" id="19164380"/>
<comment type="similarity">
    <text evidence="2">Belongs to the ADIPOR family.</text>
</comment>
<dbReference type="GO" id="GO:0006882">
    <property type="term" value="P:intracellular zinc ion homeostasis"/>
    <property type="evidence" value="ECO:0007669"/>
    <property type="project" value="TreeGrafter"/>
</dbReference>
<feature type="transmembrane region" description="Helical" evidence="8">
    <location>
        <begin position="238"/>
        <end position="259"/>
    </location>
</feature>
<dbReference type="GO" id="GO:0046872">
    <property type="term" value="F:metal ion binding"/>
    <property type="evidence" value="ECO:0007669"/>
    <property type="project" value="UniProtKB-KW"/>
</dbReference>
<feature type="compositionally biased region" description="Polar residues" evidence="7">
    <location>
        <begin position="7"/>
        <end position="21"/>
    </location>
</feature>
<evidence type="ECO:0000256" key="4">
    <source>
        <dbReference type="ARBA" id="ARBA00022989"/>
    </source>
</evidence>
<gene>
    <name evidence="9" type="ORF">A1O3_00240</name>
</gene>
<keyword evidence="6" id="KW-0862">Zinc</keyword>
<evidence type="ECO:0000256" key="5">
    <source>
        <dbReference type="ARBA" id="ARBA00023136"/>
    </source>
</evidence>
<keyword evidence="4 8" id="KW-1133">Transmembrane helix</keyword>
<dbReference type="GO" id="GO:0016020">
    <property type="term" value="C:membrane"/>
    <property type="evidence" value="ECO:0007669"/>
    <property type="project" value="UniProtKB-SubCell"/>
</dbReference>
<sequence>MSPKSAPVNTSTSIRPSTPAANSDKPVAPWYTLLQWNDLPHWLQDNHHIHGSYRQASYSYARSLQSIFHWHNQSINIWTHLVPATLSLPLAAFLYKILKPRYERASAADVIAMSCFFLGATSCLSLSAAFHALSNHSPQVAKFWNQLDYAGISLLITGSFIPSVYYGFWCHPGKQWTYWLMISTLGIACTAASVLPRFRSSAWRPYRALMFVGMGISAVFPVLDGLKTMGLDAMENQMGLSWVVLQGILYIVGAGFYAARIPEVWYPGKFDTLGSSHQIFHVLIVLAAGSHLRGLLKAFDYRHGIMGSVCL</sequence>
<dbReference type="PANTHER" id="PTHR20855:SF52">
    <property type="entry name" value="ADIPONECTIN RECEPTOR PROTEIN"/>
    <property type="match status" value="1"/>
</dbReference>
<feature type="region of interest" description="Disordered" evidence="7">
    <location>
        <begin position="1"/>
        <end position="23"/>
    </location>
</feature>
<keyword evidence="6" id="KW-0479">Metal-binding</keyword>
<dbReference type="Proteomes" id="UP000019478">
    <property type="component" value="Unassembled WGS sequence"/>
</dbReference>
<dbReference type="HOGENOM" id="CLU_023075_2_0_1"/>
<reference evidence="9 10" key="1">
    <citation type="submission" date="2013-03" db="EMBL/GenBank/DDBJ databases">
        <title>The Genome Sequence of Capronia epimyces CBS 606.96.</title>
        <authorList>
            <consortium name="The Broad Institute Genomics Platform"/>
            <person name="Cuomo C."/>
            <person name="de Hoog S."/>
            <person name="Gorbushina A."/>
            <person name="Walker B."/>
            <person name="Young S.K."/>
            <person name="Zeng Q."/>
            <person name="Gargeya S."/>
            <person name="Fitzgerald M."/>
            <person name="Haas B."/>
            <person name="Abouelleil A."/>
            <person name="Allen A.W."/>
            <person name="Alvarado L."/>
            <person name="Arachchi H.M."/>
            <person name="Berlin A.M."/>
            <person name="Chapman S.B."/>
            <person name="Gainer-Dewar J."/>
            <person name="Goldberg J."/>
            <person name="Griggs A."/>
            <person name="Gujja S."/>
            <person name="Hansen M."/>
            <person name="Howarth C."/>
            <person name="Imamovic A."/>
            <person name="Ireland A."/>
            <person name="Larimer J."/>
            <person name="McCowan C."/>
            <person name="Murphy C."/>
            <person name="Pearson M."/>
            <person name="Poon T.W."/>
            <person name="Priest M."/>
            <person name="Roberts A."/>
            <person name="Saif S."/>
            <person name="Shea T."/>
            <person name="Sisk P."/>
            <person name="Sykes S."/>
            <person name="Wortman J."/>
            <person name="Nusbaum C."/>
            <person name="Birren B."/>
        </authorList>
    </citation>
    <scope>NUCLEOTIDE SEQUENCE [LARGE SCALE GENOMIC DNA]</scope>
    <source>
        <strain evidence="9 10">CBS 606.96</strain>
    </source>
</reference>
<evidence type="ECO:0000256" key="6">
    <source>
        <dbReference type="PIRSR" id="PIRSR604254-1"/>
    </source>
</evidence>
<feature type="transmembrane region" description="Helical" evidence="8">
    <location>
        <begin position="208"/>
        <end position="226"/>
    </location>
</feature>
<evidence type="ECO:0000256" key="7">
    <source>
        <dbReference type="SAM" id="MobiDB-lite"/>
    </source>
</evidence>
<keyword evidence="3 8" id="KW-0812">Transmembrane</keyword>
<dbReference type="RefSeq" id="XP_007728580.1">
    <property type="nucleotide sequence ID" value="XM_007730390.1"/>
</dbReference>
<dbReference type="GO" id="GO:0038023">
    <property type="term" value="F:signaling receptor activity"/>
    <property type="evidence" value="ECO:0007669"/>
    <property type="project" value="TreeGrafter"/>
</dbReference>
<evidence type="ECO:0008006" key="11">
    <source>
        <dbReference type="Google" id="ProtNLM"/>
    </source>
</evidence>
<organism evidence="9 10">
    <name type="scientific">Capronia epimyces CBS 606.96</name>
    <dbReference type="NCBI Taxonomy" id="1182542"/>
    <lineage>
        <taxon>Eukaryota</taxon>
        <taxon>Fungi</taxon>
        <taxon>Dikarya</taxon>
        <taxon>Ascomycota</taxon>
        <taxon>Pezizomycotina</taxon>
        <taxon>Eurotiomycetes</taxon>
        <taxon>Chaetothyriomycetidae</taxon>
        <taxon>Chaetothyriales</taxon>
        <taxon>Herpotrichiellaceae</taxon>
        <taxon>Capronia</taxon>
    </lineage>
</organism>
<protein>
    <recommendedName>
        <fullName evidence="11">Hemolysin-III channel protein Izh2</fullName>
    </recommendedName>
</protein>
<evidence type="ECO:0000313" key="10">
    <source>
        <dbReference type="Proteomes" id="UP000019478"/>
    </source>
</evidence>